<dbReference type="eggNOG" id="arCOG02482">
    <property type="taxonomic scope" value="Archaea"/>
</dbReference>
<protein>
    <recommendedName>
        <fullName evidence="2">PKD domain-containing protein</fullName>
    </recommendedName>
</protein>
<feature type="domain" description="PKD" evidence="2">
    <location>
        <begin position="1859"/>
        <end position="1944"/>
    </location>
</feature>
<dbReference type="OrthoDB" id="137924at2157"/>
<dbReference type="InterPro" id="IPR011050">
    <property type="entry name" value="Pectin_lyase_fold/virulence"/>
</dbReference>
<dbReference type="STRING" id="269797.Mbar_A1800"/>
<organism evidence="3">
    <name type="scientific">Methanosarcina barkeri (strain Fusaro / DSM 804)</name>
    <dbReference type="NCBI Taxonomy" id="269797"/>
    <lineage>
        <taxon>Archaea</taxon>
        <taxon>Methanobacteriati</taxon>
        <taxon>Methanobacteriota</taxon>
        <taxon>Stenosarchaea group</taxon>
        <taxon>Methanomicrobia</taxon>
        <taxon>Methanosarcinales</taxon>
        <taxon>Methanosarcinaceae</taxon>
        <taxon>Methanosarcina</taxon>
    </lineage>
</organism>
<dbReference type="InterPro" id="IPR011047">
    <property type="entry name" value="Quinoprotein_ADH-like_sf"/>
</dbReference>
<dbReference type="InterPro" id="IPR035986">
    <property type="entry name" value="PKD_dom_sf"/>
</dbReference>
<dbReference type="PANTHER" id="PTHR36842">
    <property type="entry name" value="PROTEIN TOLB HOMOLOG"/>
    <property type="match status" value="1"/>
</dbReference>
<dbReference type="SUPFAM" id="SSF51126">
    <property type="entry name" value="Pectin lyase-like"/>
    <property type="match status" value="2"/>
</dbReference>
<dbReference type="EMBL" id="CP000099">
    <property type="protein sequence ID" value="AAZ70741.1"/>
    <property type="molecule type" value="Genomic_DNA"/>
</dbReference>
<feature type="domain" description="PKD" evidence="2">
    <location>
        <begin position="1771"/>
        <end position="1840"/>
    </location>
</feature>
<dbReference type="FunFam" id="2.60.40.10:FF:000270">
    <property type="entry name" value="Cell surface protein"/>
    <property type="match status" value="11"/>
</dbReference>
<dbReference type="Gene3D" id="2.160.20.10">
    <property type="entry name" value="Single-stranded right-handed beta-helix, Pectin lyase-like"/>
    <property type="match status" value="2"/>
</dbReference>
<dbReference type="InterPro" id="IPR012334">
    <property type="entry name" value="Pectin_lyas_fold"/>
</dbReference>
<name>Q46BK1_METBF</name>
<feature type="domain" description="PKD" evidence="2">
    <location>
        <begin position="2193"/>
        <end position="2272"/>
    </location>
</feature>
<dbReference type="InterPro" id="IPR000601">
    <property type="entry name" value="PKD_dom"/>
</dbReference>
<dbReference type="FunFam" id="2.130.10.10:FF:001056">
    <property type="entry name" value="Cell surface protein"/>
    <property type="match status" value="1"/>
</dbReference>
<feature type="domain" description="PKD" evidence="2">
    <location>
        <begin position="2029"/>
        <end position="2112"/>
    </location>
</feature>
<dbReference type="InterPro" id="IPR007742">
    <property type="entry name" value="NosD_dom"/>
</dbReference>
<feature type="domain" description="PKD" evidence="2">
    <location>
        <begin position="1683"/>
        <end position="1762"/>
    </location>
</feature>
<dbReference type="Pfam" id="PF05048">
    <property type="entry name" value="NosD"/>
    <property type="match status" value="2"/>
</dbReference>
<evidence type="ECO:0000259" key="2">
    <source>
        <dbReference type="PROSITE" id="PS50093"/>
    </source>
</evidence>
<dbReference type="FunFam" id="2.130.10.10:FF:001713">
    <property type="entry name" value="Cell surface protein"/>
    <property type="match status" value="1"/>
</dbReference>
<dbReference type="CDD" id="cd00146">
    <property type="entry name" value="PKD"/>
    <property type="match status" value="11"/>
</dbReference>
<dbReference type="Gene3D" id="2.40.128.630">
    <property type="match status" value="1"/>
</dbReference>
<accession>Q46BK1</accession>
<dbReference type="Gene3D" id="2.40.10.480">
    <property type="match status" value="2"/>
</dbReference>
<gene>
    <name evidence="3" type="ordered locus">Mbar_A1800</name>
</gene>
<dbReference type="Gene3D" id="2.60.40.10">
    <property type="entry name" value="Immunoglobulins"/>
    <property type="match status" value="11"/>
</dbReference>
<feature type="compositionally biased region" description="Polar residues" evidence="1">
    <location>
        <begin position="332"/>
        <end position="356"/>
    </location>
</feature>
<dbReference type="NCBIfam" id="TIGR03804">
    <property type="entry name" value="para_beta_helix"/>
    <property type="match status" value="1"/>
</dbReference>
<dbReference type="PANTHER" id="PTHR36842:SF1">
    <property type="entry name" value="PROTEIN TOLB"/>
    <property type="match status" value="1"/>
</dbReference>
<dbReference type="eggNOG" id="arCOG02550">
    <property type="taxonomic scope" value="Archaea"/>
</dbReference>
<dbReference type="InterPro" id="IPR013783">
    <property type="entry name" value="Ig-like_fold"/>
</dbReference>
<dbReference type="HOGENOM" id="CLU_235883_0_0_2"/>
<dbReference type="InterPro" id="IPR002372">
    <property type="entry name" value="PQQ_rpt_dom"/>
</dbReference>
<dbReference type="FunFam" id="2.40.10.480:FF:000005">
    <property type="entry name" value="Cell surface protein"/>
    <property type="match status" value="1"/>
</dbReference>
<proteinExistence type="predicted"/>
<dbReference type="PROSITE" id="PS50093">
    <property type="entry name" value="PKD"/>
    <property type="match status" value="11"/>
</dbReference>
<dbReference type="SMART" id="SM00564">
    <property type="entry name" value="PQQ"/>
    <property type="match status" value="11"/>
</dbReference>
<feature type="domain" description="PKD" evidence="2">
    <location>
        <begin position="853"/>
        <end position="889"/>
    </location>
</feature>
<dbReference type="CDD" id="cd10276">
    <property type="entry name" value="BamB_YfgL"/>
    <property type="match status" value="1"/>
</dbReference>
<dbReference type="SUPFAM" id="SSF49299">
    <property type="entry name" value="PKD domain"/>
    <property type="match status" value="11"/>
</dbReference>
<dbReference type="Gene3D" id="2.130.10.10">
    <property type="entry name" value="YVTN repeat-like/Quinoprotein amine dehydrogenase"/>
    <property type="match status" value="2"/>
</dbReference>
<sequence length="2272" mass="243907">MVMSPASAKTWNVDTSQEILDALNNCADGDTIFVMNGVYEIGANKNIHAPNVTFMGESRDGVIIKSNNQILSVGGNSGAAPNCVIENFTGMVLTQMSNGISISSNSPGCIVQNVEINVPINPIRIESSECIVRNCIFDGCYNTGCLIKGKNVTLKNNTISNTTSTYALYLYTDATAVIEDNIFKDNNCRTLYIRGENSAVANNTFLNNQGEIIRFYKSTATNNTITRNNIASNEVIINFKDAGNGNKIFLNNFVNNSGGMSGTLPSVTYWNSTEPIEYTYNGTTYTGYLGNFWGTAYDESDGDGNGIGDSSYTVPSSFGTDYSPLMSPKENYGTSETNGSSSAPSADFSATPTSGTAPLAVNFTDQSTGTPTSWKWDFGDGADSTEQNVSHTYTSDGTYTVNLKVSNSAGNDIEIKNNYITVNNESEWLEFQKDSSHTGYTFSSAPIKDPKVLWQNLTSSEQEPCGSGGINVPPVISGNTVFVTAGNASIWAFDKDTGAHIWSKELGGSLTQTATPALGDGKLFVPTLGGDLYALDPENGSELWNTHVTDSSFECPLTYSDHKLYIGDGLEGGNGTKYYYCYDDNGSFVWKHENTNTAGFIWSGSVVVGNYMVYPVFEGKLVCLDKDTGTFVDQVDFSNSSDVSFALTDPGMFRSSVTYANGALYTSSERGQETGYCFKVGFDPDTGQFLDSGWAASIGFSTSTPTVYDGRVYVGHGEHGETGSMFCLNDSDGSVIWKTPVSGGVKSSPVISIENNEPYIYFTEAISDGSIYCLNPDGTLAWHYNPPEDDAYTLQGAALSEDKVYYGTDSGYLYCIGQGEALSPTANFSSNKQTGSFPLTVSFKDRSFNANKFLWDFGDGNTSTEVNPVHTYSAAGTYTVTLTVQNEHGTDKKIADDYIYAVRTPVTWPVKSGESIQTAINAASSGDIIKVYPGEYHEVVTINKTLTLKGVRDPILNASGFTGTSGVTISADDVEFNGFKVTGTGEKCFGISVSANNSSIEDNIIDNCAEGVAFMGTGNILQGNTISNCWDSAAMLDNTGGNRLYQNTFINNSGKKTGGSNNHISGGSGSFFQSSEQVEYLWNGQKLTGYIGNYYDDYTGNDSNGDGIGDSAYAADKGTDQYPLVLPYSNYVEQENSSIPENSWFQFHGKIDHLGYSEKGPKTNRIAWVSKDVSDATLSSSPVVAKGKVFVISGGAGMEEETTGVVQLVALNESTGDTVWHTSIPKTVLGSWASPAYDNGRVFTATGHELGCYDAENGEKLWCFNDTVGAGAVNSGPAIADGMVIFSDWDGSHYYCLDEYTGDLLWSFVVEGDAQSVPAYADGKFYLTSWDSGASRQGHAYCVDAVTGKQIWHIDVEQNFCGSPAYKDGVLYLTTYNFYGAGDLFALKASDGSVIWQQVIPRTDSTPALAYGNVYISGGYVQGGTLCFNATTGDSVWSNPPYIGDWPWSVAVADGLAYVGGYAFDAFTGEIVWSTPSGGSTPALSDGMLFIIGDDKKVYAFKDSSVSPVANFIADVTVGEAPLAVQFTDTSSGSPASWAWDFENDGTVDSTEQNPSYTYNAAGNYTVNLTVINANGTDSEAKTDYITVSSTPVEPEPIAAFTADVTRGTVPLTVNFTDQSTGTPTSWLWDFGDGTNATEQNVSHTYISAGNYTVNLTVANADGNDSEVKTDYVVVSEPLPGAPVANFTANVTTGTAPLTVEFTDISTGSPTGWQWDFNDDGIIDSTEQNPVYTYSTVGNYTVNLTVVNADGNDSEVKTEYIVVSEPLPGAPVANFTATPTSGNAPLTVNFTDQSTGNISSYAWDFDNDGTVDSTEQNPIYTYSVAGTYTVNLTVSNEDGNDSEVKTEYIIVSELLPGAPVANFTVNKTSGKAPLDVQFTDASTGNISSYAWDFDNDGTIDSNEQSPLYTYASAGTYTVNLTVANANGNDSEVKTGYIKVSSQSSVKPVAEFSASPTSGKTPLKVKFTDTSTGSPTSWFWKFGDGSKSFHQNPVHKYSKAGTYTVNLTVKNAKGKNTVTKTEYIKVITKPVANFSANPTSGKTPLKVKFTDTSTGIPAKWRWDFGDGAKSFLQTPVHKYSKAGTYTVNLTVKNAKGKNTVTKTQYIKVITKPAANFTSSVTSGKTPLKVKFTDTSTGIPAKWRWDFGDGSDSFHQNPVHKYSKAGTYTVNLTVKNAKGKNTVTKTQYIKVITKPVANFTSSVTSGKTPLKVKFTDTSTGIPAKWRWDFGDGSKSFHQNPIHKYSKAGTYTVNLTVKNAKGKNTVTKTQYIKVI</sequence>
<dbReference type="PaxDb" id="269797-Mbar_A1800"/>
<dbReference type="InterPro" id="IPR022441">
    <property type="entry name" value="Para_beta_helix_rpt-2"/>
</dbReference>
<dbReference type="SUPFAM" id="SSF50998">
    <property type="entry name" value="Quinoprotein alcohol dehydrogenase-like"/>
    <property type="match status" value="3"/>
</dbReference>
<feature type="region of interest" description="Disordered" evidence="1">
    <location>
        <begin position="323"/>
        <end position="368"/>
    </location>
</feature>
<dbReference type="SMART" id="SM00089">
    <property type="entry name" value="PKD"/>
    <property type="match status" value="11"/>
</dbReference>
<dbReference type="Pfam" id="PF13360">
    <property type="entry name" value="PQQ_2"/>
    <property type="match status" value="3"/>
</dbReference>
<dbReference type="InterPro" id="IPR018391">
    <property type="entry name" value="PQQ_b-propeller_rpt"/>
</dbReference>
<feature type="domain" description="PKD" evidence="2">
    <location>
        <begin position="1597"/>
        <end position="1674"/>
    </location>
</feature>
<dbReference type="Pfam" id="PF18911">
    <property type="entry name" value="PKD_4"/>
    <property type="match status" value="11"/>
</dbReference>
<dbReference type="InterPro" id="IPR022409">
    <property type="entry name" value="PKD/Chitinase_dom"/>
</dbReference>
<dbReference type="KEGG" id="mba:Mbar_A1800"/>
<feature type="domain" description="PKD" evidence="2">
    <location>
        <begin position="2111"/>
        <end position="2194"/>
    </location>
</feature>
<dbReference type="InterPro" id="IPR015943">
    <property type="entry name" value="WD40/YVTN_repeat-like_dom_sf"/>
</dbReference>
<evidence type="ECO:0000256" key="1">
    <source>
        <dbReference type="SAM" id="MobiDB-lite"/>
    </source>
</evidence>
<dbReference type="eggNOG" id="arCOG03991">
    <property type="taxonomic scope" value="Archaea"/>
</dbReference>
<dbReference type="SMART" id="SM00710">
    <property type="entry name" value="PbH1"/>
    <property type="match status" value="11"/>
</dbReference>
<evidence type="ECO:0000313" key="3">
    <source>
        <dbReference type="EMBL" id="AAZ70741.1"/>
    </source>
</evidence>
<dbReference type="InterPro" id="IPR006626">
    <property type="entry name" value="PbH1"/>
</dbReference>
<dbReference type="eggNOG" id="arCOG02510">
    <property type="taxonomic scope" value="Archaea"/>
</dbReference>
<feature type="domain" description="PKD" evidence="2">
    <location>
        <begin position="344"/>
        <end position="411"/>
    </location>
</feature>
<reference evidence="3" key="1">
    <citation type="submission" date="2006-06" db="EMBL/GenBank/DDBJ databases">
        <title>Complete sequence of chromosome 1 of Methanosarcina barkeri str. fusaro.</title>
        <authorList>
            <person name="Copeland A."/>
            <person name="Lucas S."/>
            <person name="Lapidus A."/>
            <person name="Barry K."/>
            <person name="Detter J.C."/>
            <person name="Glavina T."/>
            <person name="Hammon N."/>
            <person name="Israni S."/>
            <person name="Pitluck S."/>
            <person name="Goodwin L.A."/>
            <person name="Saunders E.H."/>
            <person name="Schmutz J."/>
            <person name="Larimer F."/>
            <person name="Land M."/>
            <person name="Anderson I."/>
            <person name="Richardson P."/>
        </authorList>
    </citation>
    <scope>NUCLEOTIDE SEQUENCE</scope>
    <source>
        <strain evidence="3">Fusaro</strain>
    </source>
</reference>
<feature type="domain" description="PKD" evidence="2">
    <location>
        <begin position="1508"/>
        <end position="1593"/>
    </location>
</feature>
<feature type="domain" description="PKD" evidence="2">
    <location>
        <begin position="1947"/>
        <end position="2030"/>
    </location>
</feature>